<accession>W4QD41</accession>
<name>W4QD41_9BACI</name>
<reference evidence="1" key="1">
    <citation type="journal article" date="2014" name="Genome Announc.">
        <title>Draft Genome Sequences of Three Alkaliphilic Bacillus Strains, Bacillus wakoensis JCM 9140T, Bacillus akibai JCM 9157T, and Bacillus hemicellulosilyticus JCM 9152T.</title>
        <authorList>
            <person name="Yuki M."/>
            <person name="Oshima K."/>
            <person name="Suda W."/>
            <person name="Oshida Y."/>
            <person name="Kitamura K."/>
            <person name="Iida T."/>
            <person name="Hattori M."/>
            <person name="Ohkuma M."/>
        </authorList>
    </citation>
    <scope>NUCLEOTIDE SEQUENCE [LARGE SCALE GENOMIC DNA]</scope>
    <source>
        <strain evidence="1">JCM 9152</strain>
    </source>
</reference>
<dbReference type="STRING" id="1236971.JCM9152_1356"/>
<proteinExistence type="predicted"/>
<comment type="caution">
    <text evidence="1">The sequence shown here is derived from an EMBL/GenBank/DDBJ whole genome shotgun (WGS) entry which is preliminary data.</text>
</comment>
<dbReference type="RefSeq" id="WP_201768789.1">
    <property type="nucleotide sequence ID" value="NZ_BAUU01000008.1"/>
</dbReference>
<evidence type="ECO:0000313" key="1">
    <source>
        <dbReference type="EMBL" id="GAE29966.1"/>
    </source>
</evidence>
<protein>
    <submittedName>
        <fullName evidence="1">Nitrate ABC transporter</fullName>
    </submittedName>
</protein>
<keyword evidence="2" id="KW-1185">Reference proteome</keyword>
<dbReference type="Proteomes" id="UP000018895">
    <property type="component" value="Unassembled WGS sequence"/>
</dbReference>
<dbReference type="AlphaFoldDB" id="W4QD41"/>
<organism evidence="1 2">
    <name type="scientific">Halalkalibacter hemicellulosilyticusJCM 9152</name>
    <dbReference type="NCBI Taxonomy" id="1236971"/>
    <lineage>
        <taxon>Bacteria</taxon>
        <taxon>Bacillati</taxon>
        <taxon>Bacillota</taxon>
        <taxon>Bacilli</taxon>
        <taxon>Bacillales</taxon>
        <taxon>Bacillaceae</taxon>
        <taxon>Halalkalibacter</taxon>
    </lineage>
</organism>
<gene>
    <name evidence="1" type="ORF">JCM9152_1356</name>
</gene>
<dbReference type="Gene3D" id="3.40.190.10">
    <property type="entry name" value="Periplasmic binding protein-like II"/>
    <property type="match status" value="1"/>
</dbReference>
<dbReference type="EMBL" id="BAUU01000008">
    <property type="protein sequence ID" value="GAE29966.1"/>
    <property type="molecule type" value="Genomic_DNA"/>
</dbReference>
<sequence>MIFHKDGFVNAPRKSHAMFFLSQYVRFGYLEDHPDYEAIAEKLIMTDLYEEVASEMNISIPDDDMQPFELKLDGAVFDPNDPIQSLEQYGG</sequence>
<evidence type="ECO:0000313" key="2">
    <source>
        <dbReference type="Proteomes" id="UP000018895"/>
    </source>
</evidence>